<dbReference type="EMBL" id="JACTVM010000007">
    <property type="protein sequence ID" value="MBC9227701.1"/>
    <property type="molecule type" value="Genomic_DNA"/>
</dbReference>
<organism evidence="1 2">
    <name type="scientific">Aeromicrobium senzhongii</name>
    <dbReference type="NCBI Taxonomy" id="2663859"/>
    <lineage>
        <taxon>Bacteria</taxon>
        <taxon>Bacillati</taxon>
        <taxon>Actinomycetota</taxon>
        <taxon>Actinomycetes</taxon>
        <taxon>Propionibacteriales</taxon>
        <taxon>Nocardioidaceae</taxon>
        <taxon>Aeromicrobium</taxon>
    </lineage>
</organism>
<dbReference type="RefSeq" id="WP_187770133.1">
    <property type="nucleotide sequence ID" value="NZ_JACTVM010000007.1"/>
</dbReference>
<dbReference type="Proteomes" id="UP000620591">
    <property type="component" value="Unassembled WGS sequence"/>
</dbReference>
<dbReference type="Gene3D" id="3.40.50.2000">
    <property type="entry name" value="Glycogen Phosphorylase B"/>
    <property type="match status" value="2"/>
</dbReference>
<gene>
    <name evidence="1" type="ORF">IBG24_15395</name>
</gene>
<dbReference type="SUPFAM" id="SSF53756">
    <property type="entry name" value="UDP-Glycosyltransferase/glycogen phosphorylase"/>
    <property type="match status" value="1"/>
</dbReference>
<name>A0A8I0EWI6_9ACTN</name>
<reference evidence="1" key="1">
    <citation type="submission" date="2020-09" db="EMBL/GenBank/DDBJ databases">
        <title>Novel species in genus Aeromicrobium.</title>
        <authorList>
            <person name="Zhang G."/>
        </authorList>
    </citation>
    <scope>NUCLEOTIDE SEQUENCE</scope>
    <source>
        <strain evidence="1">Zg-636</strain>
    </source>
</reference>
<evidence type="ECO:0000313" key="2">
    <source>
        <dbReference type="Proteomes" id="UP000620591"/>
    </source>
</evidence>
<comment type="caution">
    <text evidence="1">The sequence shown here is derived from an EMBL/GenBank/DDBJ whole genome shotgun (WGS) entry which is preliminary data.</text>
</comment>
<dbReference type="AlphaFoldDB" id="A0A8I0EWI6"/>
<protein>
    <submittedName>
        <fullName evidence="1">Glycosyltransferase family 4 protein</fullName>
    </submittedName>
</protein>
<keyword evidence="1" id="KW-0808">Transferase</keyword>
<dbReference type="GO" id="GO:0016740">
    <property type="term" value="F:transferase activity"/>
    <property type="evidence" value="ECO:0007669"/>
    <property type="project" value="UniProtKB-KW"/>
</dbReference>
<proteinExistence type="predicted"/>
<sequence>MAVVLGHDQDVESWRLRHRAGEVADGTPYGYDAADEVFEMRWSVAHAERPVVRRIRARLVSALGFDLVHAWRNRRLIRWADVVWTHTEREHLAVAAVQALRPRRRTPVLAQSVWLWDRWPTWGATRRALVARLLRTHPVECTHSRVNREISAATVPGRRVIVLPFGTTVPALDPSSAGAPGDRSGRPLVLALGNDVDRDWDLFLAVTEQLPELDFRIACHRRSIREMPWPAHVSCGPAASRAEVDELFGDAAVVAVPLRPNRHASGATTCIEATGAGRPVVATATGGIEDYLPPETDLVTVGDVDGWVRALREVVGSPATVDARFVLRHGLTQRDYVARYVALTWDLLGVAPADDGVSQFRSAGDQWPQAAVE</sequence>
<evidence type="ECO:0000313" key="1">
    <source>
        <dbReference type="EMBL" id="MBC9227701.1"/>
    </source>
</evidence>
<dbReference type="Pfam" id="PF13692">
    <property type="entry name" value="Glyco_trans_1_4"/>
    <property type="match status" value="1"/>
</dbReference>
<accession>A0A8I0EWI6</accession>